<feature type="non-terminal residue" evidence="2">
    <location>
        <position position="122"/>
    </location>
</feature>
<feature type="compositionally biased region" description="Polar residues" evidence="1">
    <location>
        <begin position="101"/>
        <end position="115"/>
    </location>
</feature>
<reference evidence="2" key="1">
    <citation type="submission" date="2023-08" db="EMBL/GenBank/DDBJ databases">
        <title>A de novo genome assembly of Solanum verrucosum Schlechtendal, a Mexican diploid species geographically isolated from the other diploid A-genome species in potato relatives.</title>
        <authorList>
            <person name="Hosaka K."/>
        </authorList>
    </citation>
    <scope>NUCLEOTIDE SEQUENCE</scope>
    <source>
        <tissue evidence="2">Young leaves</tissue>
    </source>
</reference>
<evidence type="ECO:0000256" key="1">
    <source>
        <dbReference type="SAM" id="MobiDB-lite"/>
    </source>
</evidence>
<keyword evidence="3" id="KW-1185">Reference proteome</keyword>
<name>A0AAF0V8D2_SOLVR</name>
<evidence type="ECO:0000313" key="3">
    <source>
        <dbReference type="Proteomes" id="UP001234989"/>
    </source>
</evidence>
<proteinExistence type="predicted"/>
<dbReference type="EMBL" id="CP133623">
    <property type="protein sequence ID" value="WMV58626.1"/>
    <property type="molecule type" value="Genomic_DNA"/>
</dbReference>
<evidence type="ECO:0000313" key="2">
    <source>
        <dbReference type="EMBL" id="WMV58626.1"/>
    </source>
</evidence>
<dbReference type="AlphaFoldDB" id="A0AAF0V8D2"/>
<protein>
    <submittedName>
        <fullName evidence="2">Uncharacterized protein</fullName>
    </submittedName>
</protein>
<dbReference type="Proteomes" id="UP001234989">
    <property type="component" value="Chromosome 12"/>
</dbReference>
<feature type="region of interest" description="Disordered" evidence="1">
    <location>
        <begin position="78"/>
        <end position="122"/>
    </location>
</feature>
<accession>A0AAF0V8D2</accession>
<organism evidence="2 3">
    <name type="scientific">Solanum verrucosum</name>
    <dbReference type="NCBI Taxonomy" id="315347"/>
    <lineage>
        <taxon>Eukaryota</taxon>
        <taxon>Viridiplantae</taxon>
        <taxon>Streptophyta</taxon>
        <taxon>Embryophyta</taxon>
        <taxon>Tracheophyta</taxon>
        <taxon>Spermatophyta</taxon>
        <taxon>Magnoliopsida</taxon>
        <taxon>eudicotyledons</taxon>
        <taxon>Gunneridae</taxon>
        <taxon>Pentapetalae</taxon>
        <taxon>asterids</taxon>
        <taxon>lamiids</taxon>
        <taxon>Solanales</taxon>
        <taxon>Solanaceae</taxon>
        <taxon>Solanoideae</taxon>
        <taxon>Solaneae</taxon>
        <taxon>Solanum</taxon>
    </lineage>
</organism>
<feature type="compositionally biased region" description="Pro residues" evidence="1">
    <location>
        <begin position="78"/>
        <end position="94"/>
    </location>
</feature>
<sequence length="122" mass="12955">MISPIPCTTLPPPIILTNEDTIRHMHDTVSSGCAPTESSIPGIVPTFSPPLSSLLDAQSSLLSSSIPVERTSILIPFPSPHLPSTSHPPSPKPPIRFVYSRRSTPAATTNTSARTTPFPFAS</sequence>
<gene>
    <name evidence="2" type="ORF">MTR67_052011</name>
</gene>